<dbReference type="InterPro" id="IPR007712">
    <property type="entry name" value="RelE/ParE_toxin"/>
</dbReference>
<dbReference type="OrthoDB" id="9809155at2"/>
<proteinExistence type="predicted"/>
<dbReference type="AlphaFoldDB" id="A0A1I3PNY6"/>
<dbReference type="Pfam" id="PF05016">
    <property type="entry name" value="ParE_toxin"/>
    <property type="match status" value="1"/>
</dbReference>
<keyword evidence="1" id="KW-1277">Toxin-antitoxin system</keyword>
<dbReference type="Proteomes" id="UP000199445">
    <property type="component" value="Unassembled WGS sequence"/>
</dbReference>
<organism evidence="2 3">
    <name type="scientific">Marinobacter persicus</name>
    <dbReference type="NCBI Taxonomy" id="930118"/>
    <lineage>
        <taxon>Bacteria</taxon>
        <taxon>Pseudomonadati</taxon>
        <taxon>Pseudomonadota</taxon>
        <taxon>Gammaproteobacteria</taxon>
        <taxon>Pseudomonadales</taxon>
        <taxon>Marinobacteraceae</taxon>
        <taxon>Marinobacter</taxon>
    </lineage>
</organism>
<dbReference type="Gene3D" id="3.30.2310.20">
    <property type="entry name" value="RelE-like"/>
    <property type="match status" value="1"/>
</dbReference>
<keyword evidence="3" id="KW-1185">Reference proteome</keyword>
<protein>
    <submittedName>
        <fullName evidence="2">ParE toxin of type II toxin-antitoxin system, parDE</fullName>
    </submittedName>
</protein>
<reference evidence="2 3" key="1">
    <citation type="submission" date="2016-10" db="EMBL/GenBank/DDBJ databases">
        <authorList>
            <person name="de Groot N.N."/>
        </authorList>
    </citation>
    <scope>NUCLEOTIDE SEQUENCE [LARGE SCALE GENOMIC DNA]</scope>
    <source>
        <strain evidence="2 3">IBRC-M 10445</strain>
    </source>
</reference>
<accession>A0A1I3PNY6</accession>
<gene>
    <name evidence="2" type="ORF">SAMN05216429_101259</name>
</gene>
<dbReference type="InterPro" id="IPR035093">
    <property type="entry name" value="RelE/ParE_toxin_dom_sf"/>
</dbReference>
<evidence type="ECO:0000313" key="2">
    <source>
        <dbReference type="EMBL" id="SFJ23119.1"/>
    </source>
</evidence>
<name>A0A1I3PNY6_9GAMM</name>
<evidence type="ECO:0000313" key="3">
    <source>
        <dbReference type="Proteomes" id="UP000199445"/>
    </source>
</evidence>
<evidence type="ECO:0000256" key="1">
    <source>
        <dbReference type="ARBA" id="ARBA00022649"/>
    </source>
</evidence>
<dbReference type="RefSeq" id="WP_091700584.1">
    <property type="nucleotide sequence ID" value="NZ_BMYN01000019.1"/>
</dbReference>
<dbReference type="EMBL" id="FOSC01000001">
    <property type="protein sequence ID" value="SFJ23119.1"/>
    <property type="molecule type" value="Genomic_DNA"/>
</dbReference>
<sequence length="96" mass="11223">MKHREVRLTDEAIQDIDNAVNFYDQIEPGLGDYFFDSITTDVEALEFFGGLHQQRFGYYACPATRFPFVIYYTVHHLFVDVIAVLDTRENPVRTNQ</sequence>